<dbReference type="InterPro" id="IPR036291">
    <property type="entry name" value="NAD(P)-bd_dom_sf"/>
</dbReference>
<comment type="similarity">
    <text evidence="1">Belongs to the short-chain dehydrogenases/reductases (SDR) family.</text>
</comment>
<dbReference type="RefSeq" id="WP_378110861.1">
    <property type="nucleotide sequence ID" value="NZ_JBHSNC010000017.1"/>
</dbReference>
<dbReference type="PANTHER" id="PTHR44196:SF3">
    <property type="entry name" value="SHORT CHAIN DEHYDROGENASE FAMILY PROTEIN"/>
    <property type="match status" value="1"/>
</dbReference>
<keyword evidence="4" id="KW-1185">Reference proteome</keyword>
<dbReference type="Pfam" id="PF00106">
    <property type="entry name" value="adh_short"/>
    <property type="match status" value="1"/>
</dbReference>
<evidence type="ECO:0000256" key="1">
    <source>
        <dbReference type="ARBA" id="ARBA00006484"/>
    </source>
</evidence>
<dbReference type="InterPro" id="IPR002347">
    <property type="entry name" value="SDR_fam"/>
</dbReference>
<dbReference type="PANTHER" id="PTHR44196">
    <property type="entry name" value="DEHYDROGENASE/REDUCTASE SDR FAMILY MEMBER 7B"/>
    <property type="match status" value="1"/>
</dbReference>
<dbReference type="EMBL" id="JBHSNC010000017">
    <property type="protein sequence ID" value="MFC5528993.1"/>
    <property type="molecule type" value="Genomic_DNA"/>
</dbReference>
<reference evidence="4" key="1">
    <citation type="journal article" date="2019" name="Int. J. Syst. Evol. Microbiol.">
        <title>The Global Catalogue of Microorganisms (GCM) 10K type strain sequencing project: providing services to taxonomists for standard genome sequencing and annotation.</title>
        <authorList>
            <consortium name="The Broad Institute Genomics Platform"/>
            <consortium name="The Broad Institute Genome Sequencing Center for Infectious Disease"/>
            <person name="Wu L."/>
            <person name="Ma J."/>
        </authorList>
    </citation>
    <scope>NUCLEOTIDE SEQUENCE [LARGE SCALE GENOMIC DNA]</scope>
    <source>
        <strain evidence="4">CGMCC 1.18578</strain>
    </source>
</reference>
<comment type="caution">
    <text evidence="3">The sequence shown here is derived from an EMBL/GenBank/DDBJ whole genome shotgun (WGS) entry which is preliminary data.</text>
</comment>
<protein>
    <submittedName>
        <fullName evidence="3">SDR family oxidoreductase</fullName>
    </submittedName>
</protein>
<dbReference type="PROSITE" id="PS00061">
    <property type="entry name" value="ADH_SHORT"/>
    <property type="match status" value="1"/>
</dbReference>
<keyword evidence="2" id="KW-0560">Oxidoreductase</keyword>
<dbReference type="NCBIfam" id="NF005489">
    <property type="entry name" value="PRK07102.1"/>
    <property type="match status" value="1"/>
</dbReference>
<evidence type="ECO:0000256" key="2">
    <source>
        <dbReference type="ARBA" id="ARBA00023002"/>
    </source>
</evidence>
<evidence type="ECO:0000313" key="4">
    <source>
        <dbReference type="Proteomes" id="UP001596108"/>
    </source>
</evidence>
<evidence type="ECO:0000313" key="3">
    <source>
        <dbReference type="EMBL" id="MFC5528993.1"/>
    </source>
</evidence>
<dbReference type="Proteomes" id="UP001596108">
    <property type="component" value="Unassembled WGS sequence"/>
</dbReference>
<dbReference type="PRINTS" id="PR00081">
    <property type="entry name" value="GDHRDH"/>
</dbReference>
<dbReference type="InterPro" id="IPR020904">
    <property type="entry name" value="Sc_DH/Rdtase_CS"/>
</dbReference>
<proteinExistence type="inferred from homology"/>
<accession>A0ABW0QW41</accession>
<dbReference type="Gene3D" id="3.40.50.720">
    <property type="entry name" value="NAD(P)-binding Rossmann-like Domain"/>
    <property type="match status" value="1"/>
</dbReference>
<organism evidence="3 4">
    <name type="scientific">Cohnella yongneupensis</name>
    <dbReference type="NCBI Taxonomy" id="425006"/>
    <lineage>
        <taxon>Bacteria</taxon>
        <taxon>Bacillati</taxon>
        <taxon>Bacillota</taxon>
        <taxon>Bacilli</taxon>
        <taxon>Bacillales</taxon>
        <taxon>Paenibacillaceae</taxon>
        <taxon>Cohnella</taxon>
    </lineage>
</organism>
<dbReference type="SUPFAM" id="SSF51735">
    <property type="entry name" value="NAD(P)-binding Rossmann-fold domains"/>
    <property type="match status" value="1"/>
</dbReference>
<name>A0ABW0QW41_9BACL</name>
<sequence>MKNVLVLGATSGIAQEIVKQLANDGVNLVLAGRSESELGRLQGDLRVRHNGNFHVANFQATAFETHVSFFDECVRNLGHLDGIILCYGYMGDQQQSQVDNNLAKEVIDVNYTSCVSILHIAAQYFEARKSGFICAISSVAGDRGRQSNYIYGSAKGALSLFLQGLRNRLSKSGVNVLTVKPGFVDTKMTFGQEGLFLVAKPERVARDIIKAIRKNKSILYTPFFWKWIMLIIKSIPERIFKRLSL</sequence>
<gene>
    <name evidence="3" type="ORF">ACFPQ4_05930</name>
</gene>